<gene>
    <name evidence="1" type="ORF">H9785_02110</name>
</gene>
<name>A0A9D2KT53_9BACE</name>
<protein>
    <submittedName>
        <fullName evidence="1">Uncharacterized protein</fullName>
    </submittedName>
</protein>
<dbReference type="AlphaFoldDB" id="A0A9D2KT53"/>
<reference evidence="1" key="2">
    <citation type="submission" date="2021-04" db="EMBL/GenBank/DDBJ databases">
        <authorList>
            <person name="Gilroy R."/>
        </authorList>
    </citation>
    <scope>NUCLEOTIDE SEQUENCE</scope>
    <source>
        <strain evidence="1">ChiHecec1B25-7008</strain>
    </source>
</reference>
<sequence>MDNTMNLNAELLRELSYIADDENYLKKALKAIKKLVAQREEETSAPSAVSEEAEEYRPLSKAEVMENIRQAFRDAKLIKEGKMKAPTWEEIRDEL</sequence>
<reference evidence="1" key="1">
    <citation type="journal article" date="2021" name="PeerJ">
        <title>Extensive microbial diversity within the chicken gut microbiome revealed by metagenomics and culture.</title>
        <authorList>
            <person name="Gilroy R."/>
            <person name="Ravi A."/>
            <person name="Getino M."/>
            <person name="Pursley I."/>
            <person name="Horton D.L."/>
            <person name="Alikhan N.F."/>
            <person name="Baker D."/>
            <person name="Gharbi K."/>
            <person name="Hall N."/>
            <person name="Watson M."/>
            <person name="Adriaenssens E.M."/>
            <person name="Foster-Nyarko E."/>
            <person name="Jarju S."/>
            <person name="Secka A."/>
            <person name="Antonio M."/>
            <person name="Oren A."/>
            <person name="Chaudhuri R.R."/>
            <person name="La Ragione R."/>
            <person name="Hildebrand F."/>
            <person name="Pallen M.J."/>
        </authorList>
    </citation>
    <scope>NUCLEOTIDE SEQUENCE</scope>
    <source>
        <strain evidence="1">ChiHecec1B25-7008</strain>
    </source>
</reference>
<dbReference type="EMBL" id="DWZE01000027">
    <property type="protein sequence ID" value="HJA82759.1"/>
    <property type="molecule type" value="Genomic_DNA"/>
</dbReference>
<organism evidence="1 2">
    <name type="scientific">Candidatus Bacteroides intestinavium</name>
    <dbReference type="NCBI Taxonomy" id="2838469"/>
    <lineage>
        <taxon>Bacteria</taxon>
        <taxon>Pseudomonadati</taxon>
        <taxon>Bacteroidota</taxon>
        <taxon>Bacteroidia</taxon>
        <taxon>Bacteroidales</taxon>
        <taxon>Bacteroidaceae</taxon>
        <taxon>Bacteroides</taxon>
    </lineage>
</organism>
<evidence type="ECO:0000313" key="2">
    <source>
        <dbReference type="Proteomes" id="UP000823860"/>
    </source>
</evidence>
<dbReference type="Proteomes" id="UP000823860">
    <property type="component" value="Unassembled WGS sequence"/>
</dbReference>
<comment type="caution">
    <text evidence="1">The sequence shown here is derived from an EMBL/GenBank/DDBJ whole genome shotgun (WGS) entry which is preliminary data.</text>
</comment>
<accession>A0A9D2KT53</accession>
<proteinExistence type="predicted"/>
<evidence type="ECO:0000313" key="1">
    <source>
        <dbReference type="EMBL" id="HJA82759.1"/>
    </source>
</evidence>